<feature type="active site" evidence="5">
    <location>
        <position position="268"/>
    </location>
</feature>
<proteinExistence type="inferred from homology"/>
<evidence type="ECO:0000256" key="4">
    <source>
        <dbReference type="ARBA" id="ARBA00023242"/>
    </source>
</evidence>
<keyword evidence="3 5" id="KW-0823">Tryptophan catabolism</keyword>
<protein>
    <recommendedName>
        <fullName evidence="5">Kynurenine formamidase</fullName>
        <shortName evidence="5">KFA</shortName>
        <shortName evidence="5">KFase</shortName>
        <ecNumber evidence="5">3.5.1.9</ecNumber>
    </recommendedName>
    <alternativeName>
        <fullName evidence="5">Arylformamidase</fullName>
    </alternativeName>
    <alternativeName>
        <fullName evidence="5">N-formylkynurenine formamidase</fullName>
        <shortName evidence="5">FKF</shortName>
    </alternativeName>
</protein>
<reference evidence="8" key="1">
    <citation type="submission" date="2025-08" db="UniProtKB">
        <authorList>
            <consortium name="RefSeq"/>
        </authorList>
    </citation>
    <scope>IDENTIFICATION</scope>
</reference>
<keyword evidence="7" id="KW-1185">Reference proteome</keyword>
<dbReference type="FunFam" id="3.40.50.1820:FF:000134">
    <property type="entry name" value="Kynurenine formamidase"/>
    <property type="match status" value="1"/>
</dbReference>
<evidence type="ECO:0000256" key="2">
    <source>
        <dbReference type="ARBA" id="ARBA00022801"/>
    </source>
</evidence>
<accession>A0A6P7YHT8</accession>
<comment type="catalytic activity">
    <reaction evidence="5">
        <text>N-formyl-L-kynurenine + H2O = L-kynurenine + formate + H(+)</text>
        <dbReference type="Rhea" id="RHEA:13009"/>
        <dbReference type="ChEBI" id="CHEBI:15377"/>
        <dbReference type="ChEBI" id="CHEBI:15378"/>
        <dbReference type="ChEBI" id="CHEBI:15740"/>
        <dbReference type="ChEBI" id="CHEBI:57959"/>
        <dbReference type="ChEBI" id="CHEBI:58629"/>
        <dbReference type="EC" id="3.5.1.9"/>
    </reaction>
</comment>
<comment type="pathway">
    <text evidence="5">Amino-acid degradation; L-tryptophan degradation via kynurenine pathway; L-kynurenine from L-tryptophan: step 2/2.</text>
</comment>
<dbReference type="EC" id="3.5.1.9" evidence="5"/>
<evidence type="ECO:0000256" key="3">
    <source>
        <dbReference type="ARBA" id="ARBA00023079"/>
    </source>
</evidence>
<dbReference type="InParanoid" id="A0A6P7YHT8"/>
<dbReference type="SUPFAM" id="SSF53474">
    <property type="entry name" value="alpha/beta-Hydrolases"/>
    <property type="match status" value="1"/>
</dbReference>
<dbReference type="GeneID" id="115473577"/>
<dbReference type="InterPro" id="IPR029058">
    <property type="entry name" value="AB_hydrolase_fold"/>
</dbReference>
<evidence type="ECO:0000256" key="5">
    <source>
        <dbReference type="HAMAP-Rule" id="MF_03014"/>
    </source>
</evidence>
<keyword evidence="4 5" id="KW-0539">Nucleus</keyword>
<dbReference type="InterPro" id="IPR050300">
    <property type="entry name" value="GDXG_lipolytic_enzyme"/>
</dbReference>
<comment type="subcellular location">
    <subcellularLocation>
        <location evidence="5">Cytoplasm</location>
        <location evidence="5">Cytosol</location>
    </subcellularLocation>
    <subcellularLocation>
        <location evidence="5">Nucleus</location>
    </subcellularLocation>
</comment>
<dbReference type="GO" id="GO:0034354">
    <property type="term" value="P:'de novo' NAD+ biosynthetic process from L-tryptophan"/>
    <property type="evidence" value="ECO:0007669"/>
    <property type="project" value="UniProtKB-UniRule"/>
</dbReference>
<dbReference type="GO" id="GO:0019441">
    <property type="term" value="P:L-tryptophan catabolic process to kynurenine"/>
    <property type="evidence" value="ECO:0007669"/>
    <property type="project" value="UniProtKB-UniRule"/>
</dbReference>
<comment type="subunit">
    <text evidence="5">Homodimer.</text>
</comment>
<dbReference type="Gene3D" id="3.40.50.1820">
    <property type="entry name" value="alpha/beta hydrolase"/>
    <property type="match status" value="1"/>
</dbReference>
<dbReference type="GO" id="GO:0005829">
    <property type="term" value="C:cytosol"/>
    <property type="evidence" value="ECO:0007669"/>
    <property type="project" value="UniProtKB-SubCell"/>
</dbReference>
<dbReference type="PANTHER" id="PTHR48081">
    <property type="entry name" value="AB HYDROLASE SUPERFAMILY PROTEIN C4A8.06C"/>
    <property type="match status" value="1"/>
</dbReference>
<keyword evidence="1 5" id="KW-0963">Cytoplasm</keyword>
<evidence type="ECO:0000313" key="7">
    <source>
        <dbReference type="Proteomes" id="UP000515156"/>
    </source>
</evidence>
<dbReference type="AlphaFoldDB" id="A0A6P7YHT8"/>
<dbReference type="InterPro" id="IPR027519">
    <property type="entry name" value="KFase_ver/fungi-typ"/>
</dbReference>
<dbReference type="PANTHER" id="PTHR48081:SF33">
    <property type="entry name" value="KYNURENINE FORMAMIDASE"/>
    <property type="match status" value="1"/>
</dbReference>
<dbReference type="OrthoDB" id="433474at2759"/>
<name>A0A6P7YHT8_9AMPH</name>
<evidence type="ECO:0000259" key="6">
    <source>
        <dbReference type="Pfam" id="PF20434"/>
    </source>
</evidence>
<dbReference type="UniPathway" id="UPA00333">
    <property type="reaction ID" value="UER00454"/>
</dbReference>
<feature type="short sequence motif" description="HGGXW" evidence="5">
    <location>
        <begin position="84"/>
        <end position="88"/>
    </location>
</feature>
<sequence length="305" mass="34582">MKSWRELQKEELEYQYSPSCWSPRLDKDLVIEAHVRELTEGTKRSQSVTETLLNVPYGALEGEKMDIYLPSHPSRELPFFVFVHGGYWQFLSKEESGFMALPLVRHGIAVAALNYDIAPKGHMDLMVSQVRRSIVFIAQQYPHISGLYLCGHSAGAHLVAMALSTDWTDYGVTPDIKGAFLVSGIYDLLPITHTYVNAALRMSEELAVKNSPMQHVMEVKSRAETCSIMVVVAEYDSPEFRRQSQEYFQSLQVLGLNVYLKDIAGVDHFDVIEKLSDDDYILTQMILNMILRRSTICQKPPAADE</sequence>
<dbReference type="Proteomes" id="UP000515156">
    <property type="component" value="Chromosome 6"/>
</dbReference>
<dbReference type="KEGG" id="muo:115473577"/>
<feature type="active site" evidence="5">
    <location>
        <position position="236"/>
    </location>
</feature>
<dbReference type="FunCoup" id="A0A6P7YHT8">
    <property type="interactions" value="751"/>
</dbReference>
<keyword evidence="2 5" id="KW-0378">Hydrolase</keyword>
<comment type="function">
    <text evidence="5">Catalyzes the hydrolysis of N-formyl-L-kynurenine to L-kynurenine, the second step in the kynurenine pathway of tryptophan degradation. Kynurenine may be further oxidized to nicotinic acid, NAD(H) and NADP(H). Required for elimination of toxic metabolites.</text>
</comment>
<gene>
    <name evidence="8" type="primary">LOC115473577</name>
    <name evidence="5" type="synonym">AFMID</name>
</gene>
<dbReference type="RefSeq" id="XP_030064511.1">
    <property type="nucleotide sequence ID" value="XM_030208651.1"/>
</dbReference>
<dbReference type="InterPro" id="IPR049492">
    <property type="entry name" value="BD-FAE-like_dom"/>
</dbReference>
<evidence type="ECO:0000256" key="1">
    <source>
        <dbReference type="ARBA" id="ARBA00022490"/>
    </source>
</evidence>
<dbReference type="GO" id="GO:0005634">
    <property type="term" value="C:nucleus"/>
    <property type="evidence" value="ECO:0007669"/>
    <property type="project" value="UniProtKB-SubCell"/>
</dbReference>
<organism evidence="7 8">
    <name type="scientific">Microcaecilia unicolor</name>
    <dbReference type="NCBI Taxonomy" id="1415580"/>
    <lineage>
        <taxon>Eukaryota</taxon>
        <taxon>Metazoa</taxon>
        <taxon>Chordata</taxon>
        <taxon>Craniata</taxon>
        <taxon>Vertebrata</taxon>
        <taxon>Euteleostomi</taxon>
        <taxon>Amphibia</taxon>
        <taxon>Gymnophiona</taxon>
        <taxon>Siphonopidae</taxon>
        <taxon>Microcaecilia</taxon>
    </lineage>
</organism>
<comment type="domain">
    <text evidence="5">The main chain amide nitrogen atoms of the second glycine and its adjacent residue in the HGGXW motif define the oxyanion hole, and stabilize the oxyanion that forms during the nucleophilic attack by the catalytic serine during substrate cleavage.</text>
</comment>
<feature type="active site" description="Nucleophile" evidence="5">
    <location>
        <position position="153"/>
    </location>
</feature>
<dbReference type="HAMAP" id="MF_03014">
    <property type="entry name" value="KFase"/>
    <property type="match status" value="1"/>
</dbReference>
<dbReference type="GO" id="GO:0004061">
    <property type="term" value="F:arylformamidase activity"/>
    <property type="evidence" value="ECO:0007669"/>
    <property type="project" value="UniProtKB-UniRule"/>
</dbReference>
<dbReference type="Pfam" id="PF20434">
    <property type="entry name" value="BD-FAE"/>
    <property type="match status" value="1"/>
</dbReference>
<evidence type="ECO:0000313" key="8">
    <source>
        <dbReference type="RefSeq" id="XP_030064511.1"/>
    </source>
</evidence>
<comment type="similarity">
    <text evidence="5">Belongs to the kynurenine formamidase family.</text>
</comment>
<feature type="domain" description="BD-FAE-like" evidence="6">
    <location>
        <begin position="65"/>
        <end position="166"/>
    </location>
</feature>